<dbReference type="EMBL" id="CP092873">
    <property type="protein sequence ID" value="UYV73843.1"/>
    <property type="molecule type" value="Genomic_DNA"/>
</dbReference>
<name>A0ABY6L1M4_9ARAC</name>
<dbReference type="InterPro" id="IPR027417">
    <property type="entry name" value="P-loop_NTPase"/>
</dbReference>
<dbReference type="PANTHER" id="PTHR46114">
    <property type="entry name" value="APPLE DOMAIN-CONTAINING PROTEIN"/>
    <property type="match status" value="1"/>
</dbReference>
<dbReference type="PANTHER" id="PTHR46114:SF1">
    <property type="entry name" value="ZAD DOMAIN-CONTAINING PROTEIN"/>
    <property type="match status" value="1"/>
</dbReference>
<evidence type="ECO:0000313" key="1">
    <source>
        <dbReference type="EMBL" id="UYV73843.1"/>
    </source>
</evidence>
<keyword evidence="2" id="KW-1185">Reference proteome</keyword>
<proteinExistence type="predicted"/>
<evidence type="ECO:0000313" key="2">
    <source>
        <dbReference type="Proteomes" id="UP001235939"/>
    </source>
</evidence>
<dbReference type="SUPFAM" id="SSF52540">
    <property type="entry name" value="P-loop containing nucleoside triphosphate hydrolases"/>
    <property type="match status" value="1"/>
</dbReference>
<reference evidence="1 2" key="1">
    <citation type="submission" date="2022-01" db="EMBL/GenBank/DDBJ databases">
        <title>A chromosomal length assembly of Cordylochernes scorpioides.</title>
        <authorList>
            <person name="Zeh D."/>
            <person name="Zeh J."/>
        </authorList>
    </citation>
    <scope>NUCLEOTIDE SEQUENCE [LARGE SCALE GENOMIC DNA]</scope>
    <source>
        <strain evidence="1">IN4F17</strain>
        <tissue evidence="1">Whole Body</tissue>
    </source>
</reference>
<organism evidence="1 2">
    <name type="scientific">Cordylochernes scorpioides</name>
    <dbReference type="NCBI Taxonomy" id="51811"/>
    <lineage>
        <taxon>Eukaryota</taxon>
        <taxon>Metazoa</taxon>
        <taxon>Ecdysozoa</taxon>
        <taxon>Arthropoda</taxon>
        <taxon>Chelicerata</taxon>
        <taxon>Arachnida</taxon>
        <taxon>Pseudoscorpiones</taxon>
        <taxon>Cheliferoidea</taxon>
        <taxon>Chernetidae</taxon>
        <taxon>Cordylochernes</taxon>
    </lineage>
</organism>
<gene>
    <name evidence="1" type="ORF">LAZ67_11001096</name>
</gene>
<evidence type="ECO:0008006" key="3">
    <source>
        <dbReference type="Google" id="ProtNLM"/>
    </source>
</evidence>
<dbReference type="Proteomes" id="UP001235939">
    <property type="component" value="Chromosome 11"/>
</dbReference>
<protein>
    <recommendedName>
        <fullName evidence="3">DNA helicase</fullName>
    </recommendedName>
</protein>
<accession>A0ABY6L1M4</accession>
<sequence>MFLEVTFPKCPAMLRASRAEIVGDVDLSTEKRASFLFQKIVYFMGVTWCKIFGYLYDDITALIWQVCDFNAKKNIDSLEINGKVLDCLPNRRHCFFSVNSPHVLEAQILTGTKVGHTVLVPKISLAPSNTNLHFILKRRQFPLRSAFAITINEAKGQPFARLGLLLQEPVFTHGQLHVAFSQVRTLDSIRVRLNPRIYETRNVAFNETKENKNGKKCFSQPKMNYLARDLRLSKQDAELLASRLKEMSQLEDDVNVTFYRKKKKFVSFFHYLHSHLGKFPDNLGAYSDEQGKRFHQDMKLMEERNQGVWDCHMLADYCSNLFRDLPEYTYKIKSKRLKLMKD</sequence>